<dbReference type="InterPro" id="IPR009080">
    <property type="entry name" value="tRNAsynth_Ia_anticodon-bd"/>
</dbReference>
<evidence type="ECO:0000256" key="3">
    <source>
        <dbReference type="ARBA" id="ARBA00011738"/>
    </source>
</evidence>
<feature type="binding site" evidence="15">
    <location>
        <position position="139"/>
    </location>
    <ligand>
        <name>Zn(2+)</name>
        <dbReference type="ChEBI" id="CHEBI:29105"/>
    </ligand>
</feature>
<comment type="function">
    <text evidence="1 15">Is required not only for elongation of protein synthesis but also for the initiation of all mRNA translation through initiator tRNA(fMet) aminoacylation.</text>
</comment>
<keyword evidence="12 15" id="KW-0648">Protein biosynthesis</keyword>
<evidence type="ECO:0000259" key="17">
    <source>
        <dbReference type="PROSITE" id="PS50886"/>
    </source>
</evidence>
<keyword evidence="7 15" id="KW-0479">Metal-binding</keyword>
<keyword evidence="5 15" id="KW-0820">tRNA-binding</keyword>
<evidence type="ECO:0000256" key="8">
    <source>
        <dbReference type="ARBA" id="ARBA00022741"/>
    </source>
</evidence>
<dbReference type="InterPro" id="IPR032678">
    <property type="entry name" value="tRNA-synt_1_cat_dom"/>
</dbReference>
<keyword evidence="6 15" id="KW-0436">Ligase</keyword>
<keyword evidence="11 15" id="KW-0694">RNA-binding</keyword>
<keyword evidence="4 15" id="KW-0963">Cytoplasm</keyword>
<keyword evidence="10 15" id="KW-0067">ATP-binding</keyword>
<dbReference type="SUPFAM" id="SSF52374">
    <property type="entry name" value="Nucleotidylyl transferase"/>
    <property type="match status" value="1"/>
</dbReference>
<comment type="similarity">
    <text evidence="15">Belongs to the class-I aminoacyl-tRNA synthetase family. MetG type 2A subfamily.</text>
</comment>
<keyword evidence="19" id="KW-1185">Reference proteome</keyword>
<evidence type="ECO:0000256" key="16">
    <source>
        <dbReference type="SAM" id="MobiDB-lite"/>
    </source>
</evidence>
<dbReference type="CDD" id="cd07957">
    <property type="entry name" value="Anticodon_Ia_Met"/>
    <property type="match status" value="1"/>
</dbReference>
<dbReference type="Gene3D" id="3.40.50.620">
    <property type="entry name" value="HUPs"/>
    <property type="match status" value="1"/>
</dbReference>
<feature type="binding site" evidence="15">
    <location>
        <position position="153"/>
    </location>
    <ligand>
        <name>Zn(2+)</name>
        <dbReference type="ChEBI" id="CHEBI:29105"/>
    </ligand>
</feature>
<dbReference type="SUPFAM" id="SSF47323">
    <property type="entry name" value="Anticodon-binding domain of a subclass of class I aminoacyl-tRNA synthetases"/>
    <property type="match status" value="1"/>
</dbReference>
<dbReference type="Pfam" id="PF01406">
    <property type="entry name" value="tRNA-synt_1e"/>
    <property type="match status" value="1"/>
</dbReference>
<dbReference type="Proteomes" id="UP001232973">
    <property type="component" value="Unassembled WGS sequence"/>
</dbReference>
<dbReference type="CDD" id="cd02800">
    <property type="entry name" value="tRNA_bind_EcMetRS_like"/>
    <property type="match status" value="1"/>
</dbReference>
<dbReference type="InterPro" id="IPR041872">
    <property type="entry name" value="Anticodon_Met"/>
</dbReference>
<comment type="catalytic activity">
    <reaction evidence="14 15">
        <text>tRNA(Met) + L-methionine + ATP = L-methionyl-tRNA(Met) + AMP + diphosphate</text>
        <dbReference type="Rhea" id="RHEA:13481"/>
        <dbReference type="Rhea" id="RHEA-COMP:9667"/>
        <dbReference type="Rhea" id="RHEA-COMP:9698"/>
        <dbReference type="ChEBI" id="CHEBI:30616"/>
        <dbReference type="ChEBI" id="CHEBI:33019"/>
        <dbReference type="ChEBI" id="CHEBI:57844"/>
        <dbReference type="ChEBI" id="CHEBI:78442"/>
        <dbReference type="ChEBI" id="CHEBI:78530"/>
        <dbReference type="ChEBI" id="CHEBI:456215"/>
        <dbReference type="EC" id="6.1.1.10"/>
    </reaction>
</comment>
<comment type="caution">
    <text evidence="18">The sequence shown here is derived from an EMBL/GenBank/DDBJ whole genome shotgun (WGS) entry which is preliminary data.</text>
</comment>
<evidence type="ECO:0000313" key="19">
    <source>
        <dbReference type="Proteomes" id="UP001232973"/>
    </source>
</evidence>
<comment type="caution">
    <text evidence="15">Lacks conserved residue(s) required for the propagation of feature annotation.</text>
</comment>
<comment type="subunit">
    <text evidence="3 15">Homodimer.</text>
</comment>
<dbReference type="Pfam" id="PF19303">
    <property type="entry name" value="Anticodon_3"/>
    <property type="match status" value="1"/>
</dbReference>
<dbReference type="InterPro" id="IPR014758">
    <property type="entry name" value="Met-tRNA_synth"/>
</dbReference>
<keyword evidence="9 15" id="KW-0862">Zinc</keyword>
<dbReference type="EMBL" id="JAUSTP010000015">
    <property type="protein sequence ID" value="MDQ0190177.1"/>
    <property type="molecule type" value="Genomic_DNA"/>
</dbReference>
<evidence type="ECO:0000256" key="11">
    <source>
        <dbReference type="ARBA" id="ARBA00022884"/>
    </source>
</evidence>
<evidence type="ECO:0000256" key="9">
    <source>
        <dbReference type="ARBA" id="ARBA00022833"/>
    </source>
</evidence>
<dbReference type="Gene3D" id="2.40.50.140">
    <property type="entry name" value="Nucleic acid-binding proteins"/>
    <property type="match status" value="1"/>
</dbReference>
<dbReference type="PANTHER" id="PTHR43326">
    <property type="entry name" value="METHIONYL-TRNA SYNTHETASE"/>
    <property type="match status" value="1"/>
</dbReference>
<dbReference type="Pfam" id="PF01588">
    <property type="entry name" value="tRNA_bind"/>
    <property type="match status" value="1"/>
</dbReference>
<feature type="compositionally biased region" description="Polar residues" evidence="16">
    <location>
        <begin position="546"/>
        <end position="571"/>
    </location>
</feature>
<dbReference type="Pfam" id="PF09334">
    <property type="entry name" value="tRNA-synt_1g"/>
    <property type="match status" value="1"/>
</dbReference>
<dbReference type="NCBIfam" id="TIGR00399">
    <property type="entry name" value="metG_C_term"/>
    <property type="match status" value="1"/>
</dbReference>
<dbReference type="PANTHER" id="PTHR43326:SF1">
    <property type="entry name" value="METHIONINE--TRNA LIGASE, MITOCHONDRIAL"/>
    <property type="match status" value="1"/>
</dbReference>
<dbReference type="HAMAP" id="MF_01228">
    <property type="entry name" value="Met_tRNA_synth_type2"/>
    <property type="match status" value="1"/>
</dbReference>
<sequence length="687" mass="77320">MTNGTTPRTTKPKFYLTTPIYYPNDKLHIGHSYTTVAADALARYKRLRGYDVMFLTGTDEHGQKIQTRASEAGMDTKAFLDGIIDWIRDLWDRLDVSYDDFIRTTEDRHKRVVEAIFEQLIDQGDIYLGNYEGWYCTPCESFWLERDLVDGKCPDCGREVKYEREESYFFRMSKYVDRLLQYYEENPQFIQPESRKNEMINNFIKPGLQDLCVSRTSFDWGIHVKRDPKHVIYVWLDALTNYITAIGYGSDDPKMREKFERYWPADVHFVGKEIVRFHVIYWPIILMALGLPLPKQVYGHGFLLMKDGKMSKSKGNVIDPKLLIERYGSDAIRYFLLREIPFGQDGVFTPEAMVQRLNFDLANDLGNLVHRTAAMLNRFCGGVVTKPASLEAVDQALFDLGTETVAETERQMDAMQFSLALGAIWKLVGQANKYIDETAPWALNKAGSKERLDAVMYTLTDTIRRIAVLIQPFLPNAAVRVFEQYGLTERETAWDRLAETGVIPSGTKVAEGTPLFPRLDVHEEIATLEALTNAANAAGARPAGETSTAKSMQGENNVQTDVKDTTQNQPAGDTAPAGKPQIGIDTFGQVELKVGQILLAERVEGADKLLRLEVDLGSEQRQIVSGIAKYFDPPSTLVGRKVVVVTNLKPVKLRGVQSNGMILAASEGDQLSLVTVSDEMPNGAVVK</sequence>
<evidence type="ECO:0000256" key="14">
    <source>
        <dbReference type="ARBA" id="ARBA00047364"/>
    </source>
</evidence>
<dbReference type="Gene3D" id="2.170.220.10">
    <property type="match status" value="1"/>
</dbReference>
<evidence type="ECO:0000256" key="2">
    <source>
        <dbReference type="ARBA" id="ARBA00004496"/>
    </source>
</evidence>
<evidence type="ECO:0000256" key="5">
    <source>
        <dbReference type="ARBA" id="ARBA00022555"/>
    </source>
</evidence>
<dbReference type="RefSeq" id="WP_274457365.1">
    <property type="nucleotide sequence ID" value="NZ_CP067097.1"/>
</dbReference>
<dbReference type="InterPro" id="IPR015413">
    <property type="entry name" value="Methionyl/Leucyl_tRNA_Synth"/>
</dbReference>
<dbReference type="InterPro" id="IPR023457">
    <property type="entry name" value="Met-tRNA_synth_2"/>
</dbReference>
<dbReference type="GO" id="GO:0004825">
    <property type="term" value="F:methionine-tRNA ligase activity"/>
    <property type="evidence" value="ECO:0007669"/>
    <property type="project" value="UniProtKB-EC"/>
</dbReference>
<feature type="domain" description="TRNA-binding" evidence="17">
    <location>
        <begin position="586"/>
        <end position="687"/>
    </location>
</feature>
<dbReference type="PROSITE" id="PS00178">
    <property type="entry name" value="AA_TRNA_LIGASE_I"/>
    <property type="match status" value="1"/>
</dbReference>
<keyword evidence="13 15" id="KW-0030">Aminoacyl-tRNA synthetase</keyword>
<feature type="binding site" evidence="15">
    <location>
        <position position="136"/>
    </location>
    <ligand>
        <name>Zn(2+)</name>
        <dbReference type="ChEBI" id="CHEBI:29105"/>
    </ligand>
</feature>
<dbReference type="InterPro" id="IPR001412">
    <property type="entry name" value="aa-tRNA-synth_I_CS"/>
</dbReference>
<dbReference type="InterPro" id="IPR004495">
    <property type="entry name" value="Met-tRNA-synth_bsu_C"/>
</dbReference>
<evidence type="ECO:0000256" key="12">
    <source>
        <dbReference type="ARBA" id="ARBA00022917"/>
    </source>
</evidence>
<dbReference type="SUPFAM" id="SSF50249">
    <property type="entry name" value="Nucleic acid-binding proteins"/>
    <property type="match status" value="1"/>
</dbReference>
<dbReference type="NCBIfam" id="NF008900">
    <property type="entry name" value="PRK12267.1"/>
    <property type="match status" value="1"/>
</dbReference>
<gene>
    <name evidence="15" type="primary">metG</name>
    <name evidence="18" type="ORF">J2S03_002040</name>
</gene>
<evidence type="ECO:0000313" key="18">
    <source>
        <dbReference type="EMBL" id="MDQ0190177.1"/>
    </source>
</evidence>
<proteinExistence type="inferred from homology"/>
<evidence type="ECO:0000256" key="7">
    <source>
        <dbReference type="ARBA" id="ARBA00022723"/>
    </source>
</evidence>
<comment type="cofactor">
    <cofactor evidence="15">
        <name>Zn(2+)</name>
        <dbReference type="ChEBI" id="CHEBI:29105"/>
    </cofactor>
    <text evidence="15">Binds 1 zinc ion per subunit.</text>
</comment>
<comment type="subcellular location">
    <subcellularLocation>
        <location evidence="2 15">Cytoplasm</location>
    </subcellularLocation>
</comment>
<dbReference type="EC" id="6.1.1.10" evidence="15"/>
<evidence type="ECO:0000256" key="4">
    <source>
        <dbReference type="ARBA" id="ARBA00022490"/>
    </source>
</evidence>
<feature type="region of interest" description="Disordered" evidence="16">
    <location>
        <begin position="536"/>
        <end position="580"/>
    </location>
</feature>
<accession>A0ABT9XIP2</accession>
<dbReference type="InterPro" id="IPR033911">
    <property type="entry name" value="MetRS_core"/>
</dbReference>
<evidence type="ECO:0000256" key="15">
    <source>
        <dbReference type="HAMAP-Rule" id="MF_01228"/>
    </source>
</evidence>
<protein>
    <recommendedName>
        <fullName evidence="15">Methionine--tRNA ligase</fullName>
        <ecNumber evidence="15">6.1.1.10</ecNumber>
    </recommendedName>
    <alternativeName>
        <fullName evidence="15">Methionyl-tRNA synthetase</fullName>
        <shortName evidence="15">MetRS</shortName>
    </alternativeName>
</protein>
<evidence type="ECO:0000256" key="10">
    <source>
        <dbReference type="ARBA" id="ARBA00022840"/>
    </source>
</evidence>
<organism evidence="18 19">
    <name type="scientific">Alicyclobacillus cycloheptanicus</name>
    <dbReference type="NCBI Taxonomy" id="1457"/>
    <lineage>
        <taxon>Bacteria</taxon>
        <taxon>Bacillati</taxon>
        <taxon>Bacillota</taxon>
        <taxon>Bacilli</taxon>
        <taxon>Bacillales</taxon>
        <taxon>Alicyclobacillaceae</taxon>
        <taxon>Alicyclobacillus</taxon>
    </lineage>
</organism>
<dbReference type="InterPro" id="IPR002547">
    <property type="entry name" value="tRNA-bd_dom"/>
</dbReference>
<name>A0ABT9XIP2_9BACL</name>
<dbReference type="PROSITE" id="PS50886">
    <property type="entry name" value="TRBD"/>
    <property type="match status" value="1"/>
</dbReference>
<evidence type="ECO:0000256" key="13">
    <source>
        <dbReference type="ARBA" id="ARBA00023146"/>
    </source>
</evidence>
<keyword evidence="8 15" id="KW-0547">Nucleotide-binding</keyword>
<feature type="binding site" evidence="15">
    <location>
        <position position="156"/>
    </location>
    <ligand>
        <name>Zn(2+)</name>
        <dbReference type="ChEBI" id="CHEBI:29105"/>
    </ligand>
</feature>
<feature type="short sequence motif" description="'HIGH' region" evidence="15">
    <location>
        <begin position="21"/>
        <end position="31"/>
    </location>
</feature>
<feature type="compositionally biased region" description="Low complexity" evidence="16">
    <location>
        <begin position="536"/>
        <end position="545"/>
    </location>
</feature>
<dbReference type="PRINTS" id="PR01041">
    <property type="entry name" value="TRNASYNTHMET"/>
</dbReference>
<dbReference type="Gene3D" id="1.10.730.10">
    <property type="entry name" value="Isoleucyl-tRNA Synthetase, Domain 1"/>
    <property type="match status" value="1"/>
</dbReference>
<dbReference type="InterPro" id="IPR012340">
    <property type="entry name" value="NA-bd_OB-fold"/>
</dbReference>
<dbReference type="NCBIfam" id="TIGR00398">
    <property type="entry name" value="metG"/>
    <property type="match status" value="1"/>
</dbReference>
<dbReference type="InterPro" id="IPR014729">
    <property type="entry name" value="Rossmann-like_a/b/a_fold"/>
</dbReference>
<dbReference type="CDD" id="cd00814">
    <property type="entry name" value="MetRS_core"/>
    <property type="match status" value="1"/>
</dbReference>
<evidence type="ECO:0000256" key="6">
    <source>
        <dbReference type="ARBA" id="ARBA00022598"/>
    </source>
</evidence>
<evidence type="ECO:0000256" key="1">
    <source>
        <dbReference type="ARBA" id="ARBA00003314"/>
    </source>
</evidence>
<reference evidence="18 19" key="1">
    <citation type="submission" date="2023-07" db="EMBL/GenBank/DDBJ databases">
        <title>Genomic Encyclopedia of Type Strains, Phase IV (KMG-IV): sequencing the most valuable type-strain genomes for metagenomic binning, comparative biology and taxonomic classification.</title>
        <authorList>
            <person name="Goeker M."/>
        </authorList>
    </citation>
    <scope>NUCLEOTIDE SEQUENCE [LARGE SCALE GENOMIC DNA]</scope>
    <source>
        <strain evidence="18 19">DSM 4006</strain>
    </source>
</reference>
<feature type="short sequence motif" description="'KMSKS' region" evidence="15">
    <location>
        <begin position="309"/>
        <end position="313"/>
    </location>
</feature>